<evidence type="ECO:0000313" key="3">
    <source>
        <dbReference type="EMBL" id="TDN78388.1"/>
    </source>
</evidence>
<keyword evidence="4" id="KW-1185">Reference proteome</keyword>
<dbReference type="InterPro" id="IPR036596">
    <property type="entry name" value="Cyt-C_aa3_sf"/>
</dbReference>
<dbReference type="SUPFAM" id="SSF81469">
    <property type="entry name" value="Bacterial aa3 type cytochrome c oxidase subunit IV"/>
    <property type="match status" value="1"/>
</dbReference>
<dbReference type="InterPro" id="IPR012422">
    <property type="entry name" value="Cyt_c_oxidase_su4_bac-aa3"/>
</dbReference>
<reference evidence="3 4" key="1">
    <citation type="submission" date="2019-03" db="EMBL/GenBank/DDBJ databases">
        <title>Genomic Encyclopedia of Type Strains, Phase IV (KMG-IV): sequencing the most valuable type-strain genomes for metagenomic binning, comparative biology and taxonomic classification.</title>
        <authorList>
            <person name="Goeker M."/>
        </authorList>
    </citation>
    <scope>NUCLEOTIDE SEQUENCE [LARGE SCALE GENOMIC DNA]</scope>
    <source>
        <strain evidence="3 4">DSM 25059</strain>
    </source>
</reference>
<evidence type="ECO:0000259" key="2">
    <source>
        <dbReference type="Pfam" id="PF07835"/>
    </source>
</evidence>
<dbReference type="Pfam" id="PF07835">
    <property type="entry name" value="COX4_pro_2"/>
    <property type="match status" value="1"/>
</dbReference>
<dbReference type="AlphaFoldDB" id="A0A4V3BS73"/>
<dbReference type="RefSeq" id="WP_133496942.1">
    <property type="nucleotide sequence ID" value="NZ_BMLU01000016.1"/>
</dbReference>
<dbReference type="Gene3D" id="1.20.5.160">
    <property type="entry name" value="Bacterial aa3 type cytochrome c oxidase subunit IV"/>
    <property type="match status" value="1"/>
</dbReference>
<organism evidence="3 4">
    <name type="scientific">Stakelama pacifica</name>
    <dbReference type="NCBI Taxonomy" id="517720"/>
    <lineage>
        <taxon>Bacteria</taxon>
        <taxon>Pseudomonadati</taxon>
        <taxon>Pseudomonadota</taxon>
        <taxon>Alphaproteobacteria</taxon>
        <taxon>Sphingomonadales</taxon>
        <taxon>Sphingomonadaceae</taxon>
        <taxon>Stakelama</taxon>
    </lineage>
</organism>
<feature type="transmembrane region" description="Helical" evidence="1">
    <location>
        <begin position="20"/>
        <end position="39"/>
    </location>
</feature>
<name>A0A4V3BS73_9SPHN</name>
<dbReference type="EMBL" id="SNWD01000017">
    <property type="protein sequence ID" value="TDN78388.1"/>
    <property type="molecule type" value="Genomic_DNA"/>
</dbReference>
<comment type="caution">
    <text evidence="3">The sequence shown here is derived from an EMBL/GenBank/DDBJ whole genome shotgun (WGS) entry which is preliminary data.</text>
</comment>
<sequence>MADSSDLKAHMGTYSAFTKLFKWGLLAVAIIVVAVVWMIS</sequence>
<proteinExistence type="predicted"/>
<accession>A0A4V3BS73</accession>
<gene>
    <name evidence="3" type="ORF">EV664_1178</name>
</gene>
<keyword evidence="1" id="KW-0812">Transmembrane</keyword>
<keyword evidence="1" id="KW-1133">Transmembrane helix</keyword>
<keyword evidence="1" id="KW-0472">Membrane</keyword>
<evidence type="ECO:0000256" key="1">
    <source>
        <dbReference type="SAM" id="Phobius"/>
    </source>
</evidence>
<protein>
    <submittedName>
        <fullName evidence="3">Aa3 type cytochrome c oxidase subunit IV</fullName>
    </submittedName>
</protein>
<dbReference type="Proteomes" id="UP000295493">
    <property type="component" value="Unassembled WGS sequence"/>
</dbReference>
<evidence type="ECO:0000313" key="4">
    <source>
        <dbReference type="Proteomes" id="UP000295493"/>
    </source>
</evidence>
<feature type="domain" description="Cytochrome c oxidase subunit IV bacterial aa3 type" evidence="2">
    <location>
        <begin position="2"/>
        <end position="34"/>
    </location>
</feature>